<dbReference type="InterPro" id="IPR002993">
    <property type="entry name" value="ODC_AZ"/>
</dbReference>
<evidence type="ECO:0000256" key="1">
    <source>
        <dbReference type="ARBA" id="ARBA00008796"/>
    </source>
</evidence>
<evidence type="ECO:0000256" key="5">
    <source>
        <dbReference type="SAM" id="MobiDB-lite"/>
    </source>
</evidence>
<dbReference type="GO" id="GO:0075523">
    <property type="term" value="P:viral translational frameshifting"/>
    <property type="evidence" value="ECO:0007669"/>
    <property type="project" value="UniProtKB-KW"/>
</dbReference>
<dbReference type="Proteomes" id="UP000747542">
    <property type="component" value="Unassembled WGS sequence"/>
</dbReference>
<dbReference type="GO" id="GO:0045732">
    <property type="term" value="P:positive regulation of protein catabolic process"/>
    <property type="evidence" value="ECO:0007669"/>
    <property type="project" value="TreeGrafter"/>
</dbReference>
<protein>
    <recommendedName>
        <fullName evidence="3">Ornithine decarboxylase antizyme</fullName>
    </recommendedName>
</protein>
<dbReference type="InterPro" id="IPR038581">
    <property type="entry name" value="ODC_AZ_sf"/>
</dbReference>
<dbReference type="GO" id="GO:0008073">
    <property type="term" value="F:ornithine decarboxylase inhibitor activity"/>
    <property type="evidence" value="ECO:0007669"/>
    <property type="project" value="InterPro"/>
</dbReference>
<dbReference type="Gene3D" id="3.40.630.60">
    <property type="match status" value="1"/>
</dbReference>
<evidence type="ECO:0000313" key="6">
    <source>
        <dbReference type="EMBL" id="KAG7167854.1"/>
    </source>
</evidence>
<evidence type="ECO:0000256" key="2">
    <source>
        <dbReference type="ARBA" id="ARBA00011836"/>
    </source>
</evidence>
<gene>
    <name evidence="6" type="primary">Oaz1-L</name>
    <name evidence="6" type="ORF">Hamer_G010259</name>
</gene>
<organism evidence="6 7">
    <name type="scientific">Homarus americanus</name>
    <name type="common">American lobster</name>
    <dbReference type="NCBI Taxonomy" id="6706"/>
    <lineage>
        <taxon>Eukaryota</taxon>
        <taxon>Metazoa</taxon>
        <taxon>Ecdysozoa</taxon>
        <taxon>Arthropoda</taxon>
        <taxon>Crustacea</taxon>
        <taxon>Multicrustacea</taxon>
        <taxon>Malacostraca</taxon>
        <taxon>Eumalacostraca</taxon>
        <taxon>Eucarida</taxon>
        <taxon>Decapoda</taxon>
        <taxon>Pleocyemata</taxon>
        <taxon>Astacidea</taxon>
        <taxon>Nephropoidea</taxon>
        <taxon>Nephropidae</taxon>
        <taxon>Homarus</taxon>
    </lineage>
</organism>
<keyword evidence="7" id="KW-1185">Reference proteome</keyword>
<dbReference type="PANTHER" id="PTHR10279">
    <property type="entry name" value="ORNITHINE DECARBOXYLASE ANTIZYME"/>
    <property type="match status" value="1"/>
</dbReference>
<dbReference type="GO" id="GO:0005634">
    <property type="term" value="C:nucleus"/>
    <property type="evidence" value="ECO:0007669"/>
    <property type="project" value="TreeGrafter"/>
</dbReference>
<dbReference type="Pfam" id="PF02100">
    <property type="entry name" value="ODC_AZ"/>
    <property type="match status" value="1"/>
</dbReference>
<comment type="similarity">
    <text evidence="1">Belongs to the ODC antizyme family.</text>
</comment>
<comment type="caution">
    <text evidence="6">The sequence shown here is derived from an EMBL/GenBank/DDBJ whole genome shotgun (WGS) entry which is preliminary data.</text>
</comment>
<sequence length="232" mass="25517">MLSDFKQHVVMEVINKSRESFGEHRGSCTWLTQQLASPTHDCGCAKCCASPHWIWALNIATHTVLRWLASTFTWAQGLGGGFDAPHAAYVSTSAEGSGVGKPSEPPVAGTRSKPVSGTEVVSAAQNGCVRLSFKFQLAEQTTVLWETVVVGRRLYLSIVHLPEGSKEAFVSLLEYAEEVLGCSHVLICFKKDRSDRAMLIRNFMFLGFVAIPPGHPMAPANNDHFYMLYEIE</sequence>
<comment type="subunit">
    <text evidence="2">Interacts with ODC1 and thereby sterically blocks ODC homodimerization.</text>
</comment>
<evidence type="ECO:0000256" key="4">
    <source>
        <dbReference type="ARBA" id="ARBA00022758"/>
    </source>
</evidence>
<feature type="region of interest" description="Disordered" evidence="5">
    <location>
        <begin position="94"/>
        <end position="114"/>
    </location>
</feature>
<dbReference type="AlphaFoldDB" id="A0A8J5MYJ0"/>
<keyword evidence="4" id="KW-0688">Ribosomal frameshifting</keyword>
<reference evidence="6" key="1">
    <citation type="journal article" date="2021" name="Sci. Adv.">
        <title>The American lobster genome reveals insights on longevity, neural, and immune adaptations.</title>
        <authorList>
            <person name="Polinski J.M."/>
            <person name="Zimin A.V."/>
            <person name="Clark K.F."/>
            <person name="Kohn A.B."/>
            <person name="Sadowski N."/>
            <person name="Timp W."/>
            <person name="Ptitsyn A."/>
            <person name="Khanna P."/>
            <person name="Romanova D.Y."/>
            <person name="Williams P."/>
            <person name="Greenwood S.J."/>
            <person name="Moroz L.L."/>
            <person name="Walt D.R."/>
            <person name="Bodnar A.G."/>
        </authorList>
    </citation>
    <scope>NUCLEOTIDE SEQUENCE</scope>
    <source>
        <strain evidence="6">GMGI-L3</strain>
    </source>
</reference>
<dbReference type="SUPFAM" id="SSF55729">
    <property type="entry name" value="Acyl-CoA N-acyltransferases (Nat)"/>
    <property type="match status" value="1"/>
</dbReference>
<proteinExistence type="inferred from homology"/>
<dbReference type="InterPro" id="IPR016181">
    <property type="entry name" value="Acyl_CoA_acyltransferase"/>
</dbReference>
<accession>A0A8J5MYJ0</accession>
<evidence type="ECO:0000256" key="3">
    <source>
        <dbReference type="ARBA" id="ARBA00017712"/>
    </source>
</evidence>
<name>A0A8J5MYJ0_HOMAM</name>
<dbReference type="PANTHER" id="PTHR10279:SF10">
    <property type="entry name" value="ORNITHINE DECARBOXYLASE ANTIZYME"/>
    <property type="match status" value="1"/>
</dbReference>
<dbReference type="GO" id="GO:0005737">
    <property type="term" value="C:cytoplasm"/>
    <property type="evidence" value="ECO:0007669"/>
    <property type="project" value="TreeGrafter"/>
</dbReference>
<dbReference type="EMBL" id="JAHLQT010021257">
    <property type="protein sequence ID" value="KAG7167854.1"/>
    <property type="molecule type" value="Genomic_DNA"/>
</dbReference>
<evidence type="ECO:0000313" key="7">
    <source>
        <dbReference type="Proteomes" id="UP000747542"/>
    </source>
</evidence>